<evidence type="ECO:0000256" key="6">
    <source>
        <dbReference type="ARBA" id="ARBA00023136"/>
    </source>
</evidence>
<evidence type="ECO:0000256" key="2">
    <source>
        <dbReference type="ARBA" id="ARBA00022475"/>
    </source>
</evidence>
<keyword evidence="7" id="KW-0131">Cell cycle</keyword>
<evidence type="ECO:0000256" key="7">
    <source>
        <dbReference type="ARBA" id="ARBA00023306"/>
    </source>
</evidence>
<evidence type="ECO:0000256" key="1">
    <source>
        <dbReference type="ARBA" id="ARBA00004401"/>
    </source>
</evidence>
<dbReference type="GO" id="GO:0005886">
    <property type="term" value="C:plasma membrane"/>
    <property type="evidence" value="ECO:0007669"/>
    <property type="project" value="UniProtKB-SubCell"/>
</dbReference>
<dbReference type="GO" id="GO:0051301">
    <property type="term" value="P:cell division"/>
    <property type="evidence" value="ECO:0007669"/>
    <property type="project" value="UniProtKB-KW"/>
</dbReference>
<dbReference type="AlphaFoldDB" id="A0A160T9C0"/>
<keyword evidence="2" id="KW-1003">Cell membrane</keyword>
<evidence type="ECO:0000313" key="8">
    <source>
        <dbReference type="EMBL" id="CUS40083.1"/>
    </source>
</evidence>
<accession>A0A160T9C0</accession>
<gene>
    <name evidence="8" type="ORF">MGWOODY_Tha1052</name>
</gene>
<protein>
    <recommendedName>
        <fullName evidence="9">Cell division protein FtsL</fullName>
    </recommendedName>
</protein>
<dbReference type="InterPro" id="IPR011922">
    <property type="entry name" value="Cell_div_FtsL"/>
</dbReference>
<sequence length="84" mass="9657">MNALQGTLWGFVVVSALVQIAQVQHHRDLLQVWQAADKQRYLLLQEHTRLVLEKSTLLANGRVDQLARKQLNMKDPEQVQVLSE</sequence>
<evidence type="ECO:0000256" key="3">
    <source>
        <dbReference type="ARBA" id="ARBA00022618"/>
    </source>
</evidence>
<organism evidence="8">
    <name type="scientific">hydrothermal vent metagenome</name>
    <dbReference type="NCBI Taxonomy" id="652676"/>
    <lineage>
        <taxon>unclassified sequences</taxon>
        <taxon>metagenomes</taxon>
        <taxon>ecological metagenomes</taxon>
    </lineage>
</organism>
<evidence type="ECO:0000256" key="5">
    <source>
        <dbReference type="ARBA" id="ARBA00022989"/>
    </source>
</evidence>
<name>A0A160T9C0_9ZZZZ</name>
<proteinExistence type="predicted"/>
<keyword evidence="4" id="KW-0812">Transmembrane</keyword>
<evidence type="ECO:0000256" key="4">
    <source>
        <dbReference type="ARBA" id="ARBA00022692"/>
    </source>
</evidence>
<dbReference type="EMBL" id="CZQC01000003">
    <property type="protein sequence ID" value="CUS40083.1"/>
    <property type="molecule type" value="Genomic_DNA"/>
</dbReference>
<dbReference type="Pfam" id="PF04999">
    <property type="entry name" value="FtsL"/>
    <property type="match status" value="1"/>
</dbReference>
<comment type="subcellular location">
    <subcellularLocation>
        <location evidence="1">Cell membrane</location>
        <topology evidence="1">Single-pass type II membrane protein</topology>
    </subcellularLocation>
</comment>
<keyword evidence="3" id="KW-0132">Cell division</keyword>
<keyword evidence="5" id="KW-1133">Transmembrane helix</keyword>
<evidence type="ECO:0008006" key="9">
    <source>
        <dbReference type="Google" id="ProtNLM"/>
    </source>
</evidence>
<keyword evidence="6" id="KW-0472">Membrane</keyword>
<reference evidence="8" key="1">
    <citation type="submission" date="2015-10" db="EMBL/GenBank/DDBJ databases">
        <authorList>
            <person name="Gilbert D.G."/>
        </authorList>
    </citation>
    <scope>NUCLEOTIDE SEQUENCE</scope>
</reference>